<dbReference type="STRING" id="15368.A0A0Q3JS58"/>
<evidence type="ECO:0000256" key="6">
    <source>
        <dbReference type="ARBA" id="ARBA00022741"/>
    </source>
</evidence>
<keyword evidence="7" id="KW-0418">Kinase</keyword>
<evidence type="ECO:0000256" key="2">
    <source>
        <dbReference type="ARBA" id="ARBA00022527"/>
    </source>
</evidence>
<evidence type="ECO:0000256" key="12">
    <source>
        <dbReference type="RuleBase" id="RU000304"/>
    </source>
</evidence>
<dbReference type="InterPro" id="IPR001245">
    <property type="entry name" value="Ser-Thr/Tyr_kinase_cat_dom"/>
</dbReference>
<proteinExistence type="inferred from homology"/>
<keyword evidence="16" id="KW-1185">Reference proteome</keyword>
<dbReference type="InterPro" id="IPR000719">
    <property type="entry name" value="Prot_kinase_dom"/>
</dbReference>
<dbReference type="Gramene" id="KQK01265">
    <property type="protein sequence ID" value="KQK01265"/>
    <property type="gene ID" value="BRADI_3g54791v3"/>
</dbReference>
<dbReference type="EnsemblPlants" id="KQK01265">
    <property type="protein sequence ID" value="KQK01265"/>
    <property type="gene ID" value="BRADI_3g54791v3"/>
</dbReference>
<evidence type="ECO:0000256" key="4">
    <source>
        <dbReference type="ARBA" id="ARBA00022692"/>
    </source>
</evidence>
<reference evidence="14 15" key="1">
    <citation type="journal article" date="2010" name="Nature">
        <title>Genome sequencing and analysis of the model grass Brachypodium distachyon.</title>
        <authorList>
            <consortium name="International Brachypodium Initiative"/>
        </authorList>
    </citation>
    <scope>NUCLEOTIDE SEQUENCE [LARGE SCALE GENOMIC DNA]</scope>
    <source>
        <strain evidence="14 15">Bd21</strain>
    </source>
</reference>
<keyword evidence="6 11" id="KW-0547">Nucleotide-binding</keyword>
<dbReference type="PROSITE" id="PS00107">
    <property type="entry name" value="PROTEIN_KINASE_ATP"/>
    <property type="match status" value="1"/>
</dbReference>
<dbReference type="InParanoid" id="A0A0Q3JS58"/>
<dbReference type="InterPro" id="IPR017441">
    <property type="entry name" value="Protein_kinase_ATP_BS"/>
</dbReference>
<sequence length="443" mass="49526">MMALFDVMVKLICFAFTNGRHRRVPTQRQVPVLRGLHKHARKLHLQMLLGDEWRCILKEWLQAKRQVHLSSQSSYRGRRGRVRVSVHVLLALPGPSEEELIKTKQSFFEHNGGVILQQQMRADNGGGGFKIFSTEELEKATDNFAVDRVLGRGGHGIVYKGVLEDNTVVAIKRSKMMEAAETKEFAREMLILSQINHRNVVKLLGCCLEVEVPMLVYEYVSNGTLYHYIHGSSSKLKDLDSDKALDARLRIAAESAEALAYMHSSASTPILHGDVKTANILLDGSLTAKVSDFGASKLAPSDEAEIATLVQGSCGYLDPEYLMTCQLTDKSDVYSFGVVLLELLTGKKALYFDGPEEDRSLVFTVTMKIGRQDELLDEQVRKAMGPEALEEVTNLVARCVSMSGEERPTMKEVAERLEALRRYQRHPWGKAGSGHHGDPEEEE</sequence>
<name>A0A0Q3JS58_BRADI</name>
<dbReference type="CDD" id="cd14066">
    <property type="entry name" value="STKc_IRAK"/>
    <property type="match status" value="1"/>
</dbReference>
<dbReference type="EMBL" id="CM000882">
    <property type="protein sequence ID" value="KQK01265.1"/>
    <property type="molecule type" value="Genomic_DNA"/>
</dbReference>
<dbReference type="Gene3D" id="1.10.510.10">
    <property type="entry name" value="Transferase(Phosphotransferase) domain 1"/>
    <property type="match status" value="1"/>
</dbReference>
<evidence type="ECO:0000256" key="5">
    <source>
        <dbReference type="ARBA" id="ARBA00022729"/>
    </source>
</evidence>
<gene>
    <name evidence="14" type="ORF">BRADI_3g54791v3</name>
</gene>
<comment type="similarity">
    <text evidence="12">Belongs to the protein kinase superfamily.</text>
</comment>
<dbReference type="Proteomes" id="UP000008810">
    <property type="component" value="Chromosome 3"/>
</dbReference>
<evidence type="ECO:0000256" key="9">
    <source>
        <dbReference type="ARBA" id="ARBA00022989"/>
    </source>
</evidence>
<keyword evidence="5" id="KW-0732">Signal</keyword>
<keyword evidence="10" id="KW-0472">Membrane</keyword>
<comment type="subcellular location">
    <subcellularLocation>
        <location evidence="1">Membrane</location>
        <topology evidence="1">Single-pass type I membrane protein</topology>
    </subcellularLocation>
</comment>
<evidence type="ECO:0000256" key="1">
    <source>
        <dbReference type="ARBA" id="ARBA00004479"/>
    </source>
</evidence>
<reference evidence="14" key="2">
    <citation type="submission" date="2017-06" db="EMBL/GenBank/DDBJ databases">
        <title>WGS assembly of Brachypodium distachyon.</title>
        <authorList>
            <consortium name="The International Brachypodium Initiative"/>
            <person name="Lucas S."/>
            <person name="Harmon-Smith M."/>
            <person name="Lail K."/>
            <person name="Tice H."/>
            <person name="Grimwood J."/>
            <person name="Bruce D."/>
            <person name="Barry K."/>
            <person name="Shu S."/>
            <person name="Lindquist E."/>
            <person name="Wang M."/>
            <person name="Pitluck S."/>
            <person name="Vogel J.P."/>
            <person name="Garvin D.F."/>
            <person name="Mockler T.C."/>
            <person name="Schmutz J."/>
            <person name="Rokhsar D."/>
            <person name="Bevan M.W."/>
        </authorList>
    </citation>
    <scope>NUCLEOTIDE SEQUENCE</scope>
    <source>
        <strain evidence="14">Bd21</strain>
    </source>
</reference>
<protein>
    <recommendedName>
        <fullName evidence="13">Protein kinase domain-containing protein</fullName>
    </recommendedName>
</protein>
<evidence type="ECO:0000256" key="7">
    <source>
        <dbReference type="ARBA" id="ARBA00022777"/>
    </source>
</evidence>
<reference evidence="15" key="3">
    <citation type="submission" date="2018-08" db="UniProtKB">
        <authorList>
            <consortium name="EnsemblPlants"/>
        </authorList>
    </citation>
    <scope>IDENTIFICATION</scope>
    <source>
        <strain evidence="15">cv. Bd21</strain>
    </source>
</reference>
<dbReference type="Pfam" id="PF07714">
    <property type="entry name" value="PK_Tyr_Ser-Thr"/>
    <property type="match status" value="1"/>
</dbReference>
<accession>A0A0Q3JS58</accession>
<dbReference type="FunFam" id="1.10.510.10:FF:000084">
    <property type="entry name" value="Wall-associated receptor kinase 2"/>
    <property type="match status" value="1"/>
</dbReference>
<dbReference type="GO" id="GO:0004674">
    <property type="term" value="F:protein serine/threonine kinase activity"/>
    <property type="evidence" value="ECO:0007669"/>
    <property type="project" value="UniProtKB-KW"/>
</dbReference>
<keyword evidence="3" id="KW-0808">Transferase</keyword>
<evidence type="ECO:0000313" key="15">
    <source>
        <dbReference type="EnsemblPlants" id="KQK01265"/>
    </source>
</evidence>
<dbReference type="PROSITE" id="PS50011">
    <property type="entry name" value="PROTEIN_KINASE_DOM"/>
    <property type="match status" value="1"/>
</dbReference>
<keyword evidence="2 12" id="KW-0723">Serine/threonine-protein kinase</keyword>
<evidence type="ECO:0000256" key="8">
    <source>
        <dbReference type="ARBA" id="ARBA00022840"/>
    </source>
</evidence>
<keyword evidence="9" id="KW-1133">Transmembrane helix</keyword>
<dbReference type="FunFam" id="3.30.200.20:FF:000043">
    <property type="entry name" value="Wall-associated receptor kinase 2"/>
    <property type="match status" value="1"/>
</dbReference>
<dbReference type="PROSITE" id="PS00108">
    <property type="entry name" value="PROTEIN_KINASE_ST"/>
    <property type="match status" value="1"/>
</dbReference>
<evidence type="ECO:0000256" key="10">
    <source>
        <dbReference type="ARBA" id="ARBA00023136"/>
    </source>
</evidence>
<evidence type="ECO:0000313" key="14">
    <source>
        <dbReference type="EMBL" id="KQK01265.1"/>
    </source>
</evidence>
<dbReference type="InterPro" id="IPR011009">
    <property type="entry name" value="Kinase-like_dom_sf"/>
</dbReference>
<dbReference type="SMART" id="SM00220">
    <property type="entry name" value="S_TKc"/>
    <property type="match status" value="1"/>
</dbReference>
<dbReference type="OrthoDB" id="640914at2759"/>
<dbReference type="AlphaFoldDB" id="A0A0Q3JS58"/>
<dbReference type="InterPro" id="IPR008271">
    <property type="entry name" value="Ser/Thr_kinase_AS"/>
</dbReference>
<evidence type="ECO:0000256" key="11">
    <source>
        <dbReference type="PROSITE-ProRule" id="PRU10141"/>
    </source>
</evidence>
<feature type="binding site" evidence="11">
    <location>
        <position position="172"/>
    </location>
    <ligand>
        <name>ATP</name>
        <dbReference type="ChEBI" id="CHEBI:30616"/>
    </ligand>
</feature>
<keyword evidence="4" id="KW-0812">Transmembrane</keyword>
<keyword evidence="8 11" id="KW-0067">ATP-binding</keyword>
<evidence type="ECO:0000313" key="16">
    <source>
        <dbReference type="Proteomes" id="UP000008810"/>
    </source>
</evidence>
<dbReference type="GO" id="GO:0007166">
    <property type="term" value="P:cell surface receptor signaling pathway"/>
    <property type="evidence" value="ECO:0000318"/>
    <property type="project" value="GO_Central"/>
</dbReference>
<dbReference type="GO" id="GO:0005886">
    <property type="term" value="C:plasma membrane"/>
    <property type="evidence" value="ECO:0000318"/>
    <property type="project" value="GO_Central"/>
</dbReference>
<dbReference type="PANTHER" id="PTHR27005:SF371">
    <property type="entry name" value="PROTEIN KINASE DOMAIN-CONTAINING PROTEIN"/>
    <property type="match status" value="1"/>
</dbReference>
<dbReference type="InterPro" id="IPR045274">
    <property type="entry name" value="WAK-like"/>
</dbReference>
<evidence type="ECO:0000259" key="13">
    <source>
        <dbReference type="PROSITE" id="PS50011"/>
    </source>
</evidence>
<feature type="domain" description="Protein kinase" evidence="13">
    <location>
        <begin position="144"/>
        <end position="429"/>
    </location>
</feature>
<dbReference type="PANTHER" id="PTHR27005">
    <property type="entry name" value="WALL-ASSOCIATED RECEPTOR KINASE-LIKE 21"/>
    <property type="match status" value="1"/>
</dbReference>
<dbReference type="SUPFAM" id="SSF56112">
    <property type="entry name" value="Protein kinase-like (PK-like)"/>
    <property type="match status" value="1"/>
</dbReference>
<organism evidence="14">
    <name type="scientific">Brachypodium distachyon</name>
    <name type="common">Purple false brome</name>
    <name type="synonym">Trachynia distachya</name>
    <dbReference type="NCBI Taxonomy" id="15368"/>
    <lineage>
        <taxon>Eukaryota</taxon>
        <taxon>Viridiplantae</taxon>
        <taxon>Streptophyta</taxon>
        <taxon>Embryophyta</taxon>
        <taxon>Tracheophyta</taxon>
        <taxon>Spermatophyta</taxon>
        <taxon>Magnoliopsida</taxon>
        <taxon>Liliopsida</taxon>
        <taxon>Poales</taxon>
        <taxon>Poaceae</taxon>
        <taxon>BOP clade</taxon>
        <taxon>Pooideae</taxon>
        <taxon>Stipodae</taxon>
        <taxon>Brachypodieae</taxon>
        <taxon>Brachypodium</taxon>
    </lineage>
</organism>
<dbReference type="Gene3D" id="3.30.200.20">
    <property type="entry name" value="Phosphorylase Kinase, domain 1"/>
    <property type="match status" value="1"/>
</dbReference>
<evidence type="ECO:0000256" key="3">
    <source>
        <dbReference type="ARBA" id="ARBA00022679"/>
    </source>
</evidence>
<dbReference type="GO" id="GO:0005524">
    <property type="term" value="F:ATP binding"/>
    <property type="evidence" value="ECO:0007669"/>
    <property type="project" value="UniProtKB-UniRule"/>
</dbReference>